<evidence type="ECO:0000256" key="1">
    <source>
        <dbReference type="SAM" id="MobiDB-lite"/>
    </source>
</evidence>
<reference evidence="2" key="3">
    <citation type="submission" date="2025-09" db="UniProtKB">
        <authorList>
            <consortium name="Ensembl"/>
        </authorList>
    </citation>
    <scope>IDENTIFICATION</scope>
</reference>
<accession>A0A3P8RTP5</accession>
<name>A0A3P8RTP5_AMPPE</name>
<evidence type="ECO:0000313" key="3">
    <source>
        <dbReference type="Proteomes" id="UP000265080"/>
    </source>
</evidence>
<protein>
    <submittedName>
        <fullName evidence="2">Uncharacterized protein</fullName>
    </submittedName>
</protein>
<dbReference type="AlphaFoldDB" id="A0A3P8RTP5"/>
<feature type="region of interest" description="Disordered" evidence="1">
    <location>
        <begin position="28"/>
        <end position="117"/>
    </location>
</feature>
<keyword evidence="3" id="KW-1185">Reference proteome</keyword>
<feature type="compositionally biased region" description="Pro residues" evidence="1">
    <location>
        <begin position="97"/>
        <end position="106"/>
    </location>
</feature>
<feature type="compositionally biased region" description="Basic and acidic residues" evidence="1">
    <location>
        <begin position="1"/>
        <end position="10"/>
    </location>
</feature>
<reference evidence="2 3" key="1">
    <citation type="submission" date="2018-03" db="EMBL/GenBank/DDBJ databases">
        <title>Finding Nemo's genes: A chromosome-scale reference assembly of the genome of the orange clownfish Amphiprion percula.</title>
        <authorList>
            <person name="Lehmann R."/>
        </authorList>
    </citation>
    <scope>NUCLEOTIDE SEQUENCE</scope>
</reference>
<dbReference type="Ensembl" id="ENSAPET00000003032.1">
    <property type="protein sequence ID" value="ENSAPEP00000002965.1"/>
    <property type="gene ID" value="ENSAPEG00000002142.1"/>
</dbReference>
<feature type="region of interest" description="Disordered" evidence="1">
    <location>
        <begin position="1"/>
        <end position="20"/>
    </location>
</feature>
<reference evidence="2" key="2">
    <citation type="submission" date="2025-08" db="UniProtKB">
        <authorList>
            <consortium name="Ensembl"/>
        </authorList>
    </citation>
    <scope>IDENTIFICATION</scope>
</reference>
<proteinExistence type="predicted"/>
<feature type="compositionally biased region" description="Polar residues" evidence="1">
    <location>
        <begin position="63"/>
        <end position="91"/>
    </location>
</feature>
<organism evidence="2 3">
    <name type="scientific">Amphiprion percula</name>
    <name type="common">Orange clownfish</name>
    <name type="synonym">Lutjanus percula</name>
    <dbReference type="NCBI Taxonomy" id="161767"/>
    <lineage>
        <taxon>Eukaryota</taxon>
        <taxon>Metazoa</taxon>
        <taxon>Chordata</taxon>
        <taxon>Craniata</taxon>
        <taxon>Vertebrata</taxon>
        <taxon>Euteleostomi</taxon>
        <taxon>Actinopterygii</taxon>
        <taxon>Neopterygii</taxon>
        <taxon>Teleostei</taxon>
        <taxon>Neoteleostei</taxon>
        <taxon>Acanthomorphata</taxon>
        <taxon>Ovalentaria</taxon>
        <taxon>Pomacentridae</taxon>
        <taxon>Amphiprion</taxon>
    </lineage>
</organism>
<feature type="compositionally biased region" description="Basic and acidic residues" evidence="1">
    <location>
        <begin position="48"/>
        <end position="62"/>
    </location>
</feature>
<dbReference type="GeneTree" id="ENSGT00940000179655"/>
<evidence type="ECO:0000313" key="2">
    <source>
        <dbReference type="Ensembl" id="ENSAPEP00000002965.1"/>
    </source>
</evidence>
<sequence>MVEVLNKNHGESCSCKLQPGVQERIQLKLSDHRCRRSKQAKGGGGASEGRRSESKPTGHTSDRSNPTGSTSDRSKPTGRTSDRSNPTGSTSDRSHPLDPPLPPPSTPFLFSRYNLQK</sequence>
<dbReference type="Proteomes" id="UP000265080">
    <property type="component" value="Chromosome 13"/>
</dbReference>